<proteinExistence type="predicted"/>
<dbReference type="EMBL" id="CABVHY010000006">
    <property type="protein sequence ID" value="VVN85839.1"/>
    <property type="molecule type" value="Genomic_DNA"/>
</dbReference>
<evidence type="ECO:0000259" key="1">
    <source>
        <dbReference type="Pfam" id="PF00534"/>
    </source>
</evidence>
<dbReference type="PANTHER" id="PTHR12526:SF637">
    <property type="entry name" value="GLYCOSYLTRANSFERASE EPSF-RELATED"/>
    <property type="match status" value="1"/>
</dbReference>
<dbReference type="InterPro" id="IPR001296">
    <property type="entry name" value="Glyco_trans_1"/>
</dbReference>
<dbReference type="InterPro" id="IPR028098">
    <property type="entry name" value="Glyco_trans_4-like_N"/>
</dbReference>
<organism evidence="3 4">
    <name type="scientific">Pseudomonas fluorescens</name>
    <dbReference type="NCBI Taxonomy" id="294"/>
    <lineage>
        <taxon>Bacteria</taxon>
        <taxon>Pseudomonadati</taxon>
        <taxon>Pseudomonadota</taxon>
        <taxon>Gammaproteobacteria</taxon>
        <taxon>Pseudomonadales</taxon>
        <taxon>Pseudomonadaceae</taxon>
        <taxon>Pseudomonas</taxon>
    </lineage>
</organism>
<evidence type="ECO:0000313" key="4">
    <source>
        <dbReference type="Proteomes" id="UP000379480"/>
    </source>
</evidence>
<dbReference type="CDD" id="cd03811">
    <property type="entry name" value="GT4_GT28_WabH-like"/>
    <property type="match status" value="1"/>
</dbReference>
<dbReference type="Pfam" id="PF13439">
    <property type="entry name" value="Glyco_transf_4"/>
    <property type="match status" value="1"/>
</dbReference>
<dbReference type="SUPFAM" id="SSF53756">
    <property type="entry name" value="UDP-Glycosyltransferase/glycogen phosphorylase"/>
    <property type="match status" value="2"/>
</dbReference>
<dbReference type="Gene3D" id="3.40.50.2000">
    <property type="entry name" value="Glycogen Phosphorylase B"/>
    <property type="match status" value="2"/>
</dbReference>
<dbReference type="PANTHER" id="PTHR12526">
    <property type="entry name" value="GLYCOSYLTRANSFERASE"/>
    <property type="match status" value="1"/>
</dbReference>
<protein>
    <submittedName>
        <fullName evidence="3">D-inositol-3-phosphate glycosyltransferase</fullName>
        <ecNumber evidence="3">2.4.1.250</ecNumber>
    </submittedName>
</protein>
<dbReference type="GO" id="GO:0102710">
    <property type="term" value="F:D-inositol-3-phosphate glycosyltransferase activity"/>
    <property type="evidence" value="ECO:0007669"/>
    <property type="project" value="UniProtKB-EC"/>
</dbReference>
<dbReference type="Proteomes" id="UP000379480">
    <property type="component" value="Unassembled WGS sequence"/>
</dbReference>
<sequence>MTRSSERQVLQFCHGYDGPFLDCARQYASLFAGTGYRVTTVFLTGVADAEVAAGCASDEVVFLEYSSKAIRGLKLEAIRELREIAASRNFSLCIAHRFKPIYIALLATDLPVIGVHHAFGDYQRRSRKLFAHLLRKRLSLLGVSDAVRDDMRRCLPTWPAERIQTLYNRIDIDALQASQLPAEQAREALGLSPGAWIVGNVGRLHPDKDQATLLRGFAAALPRLPAPSQLVIIGSGRLEPDLKTLAGSLGIAERVLFLGQVPQARRYFRAFDVFALSSDHEPFGMVLLEAMAAGVAVICTDCGGGREVVAGVGKLFPLGDAEALSSALIEQAGETAELPAIRARMEQSLRERFADEPVRQHFWSLPMVTAACAAATSPGQSGSAVASWADKARALDLYRWRLLRERHGSFASALRFARDALADLRFGWCARANVAKRIDVEPCDVLLLQSAPKVIALQRKKLLIKALRDRGHSLVETALPETRQVCREHLLAVPPQPVPLRYFGYAAHAQWLVERYAPKVLLNDRNGSLYAPFLRLALAATGRPLVHLAHASTVESSRRLGMNDYDYYLLFGRSSLEALQARVLRFGESTTVLAGSHMIDDSFDLPAADPALRTVLILGVGPDKEKEPGYQRTYGLLRDWSAANPQYRVLVKRHPRSQVPFWQQAAASLEQITVLPAECSLAQALEQASVVINIMSNAVIEAGLAARPVVHVNVSGERDIFSQERFIGPQVDSVAGLQQRLEEIDLDYAGHVSRAQSFAHFHLAHGSHGLHKTVEVLESLLQGSVLPDDVELRRLTGSR</sequence>
<dbReference type="AlphaFoldDB" id="A0A5E7B3M6"/>
<name>A0A5E7B3M6_PSEFL</name>
<evidence type="ECO:0000313" key="3">
    <source>
        <dbReference type="EMBL" id="VVN85839.1"/>
    </source>
</evidence>
<keyword evidence="3" id="KW-0328">Glycosyltransferase</keyword>
<feature type="domain" description="Glycosyl transferase family 1" evidence="1">
    <location>
        <begin position="183"/>
        <end position="329"/>
    </location>
</feature>
<gene>
    <name evidence="3" type="primary">mshA_1</name>
    <name evidence="3" type="ORF">PS723_01457</name>
</gene>
<evidence type="ECO:0000259" key="2">
    <source>
        <dbReference type="Pfam" id="PF13439"/>
    </source>
</evidence>
<accession>A0A5E7B3M6</accession>
<dbReference type="Pfam" id="PF00534">
    <property type="entry name" value="Glycos_transf_1"/>
    <property type="match status" value="1"/>
</dbReference>
<reference evidence="3 4" key="1">
    <citation type="submission" date="2019-09" db="EMBL/GenBank/DDBJ databases">
        <authorList>
            <person name="Chandra G."/>
            <person name="Truman W A."/>
        </authorList>
    </citation>
    <scope>NUCLEOTIDE SEQUENCE [LARGE SCALE GENOMIC DNA]</scope>
    <source>
        <strain evidence="3">PS723</strain>
    </source>
</reference>
<keyword evidence="3" id="KW-0808">Transferase</keyword>
<feature type="domain" description="Glycosyltransferase subfamily 4-like N-terminal" evidence="2">
    <location>
        <begin position="30"/>
        <end position="173"/>
    </location>
</feature>
<dbReference type="EC" id="2.4.1.250" evidence="3"/>